<organism evidence="7">
    <name type="scientific">Corethron hystrix</name>
    <dbReference type="NCBI Taxonomy" id="216773"/>
    <lineage>
        <taxon>Eukaryota</taxon>
        <taxon>Sar</taxon>
        <taxon>Stramenopiles</taxon>
        <taxon>Ochrophyta</taxon>
        <taxon>Bacillariophyta</taxon>
        <taxon>Coscinodiscophyceae</taxon>
        <taxon>Corethrophycidae</taxon>
        <taxon>Corethrales</taxon>
        <taxon>Corethraceae</taxon>
        <taxon>Corethron</taxon>
    </lineage>
</organism>
<feature type="transmembrane region" description="Helical" evidence="6">
    <location>
        <begin position="116"/>
        <end position="138"/>
    </location>
</feature>
<comment type="subcellular location">
    <subcellularLocation>
        <location evidence="6">Cell membrane</location>
        <topology evidence="6">Multi-pass membrane protein</topology>
    </subcellularLocation>
    <subcellularLocation>
        <location evidence="1">Membrane</location>
        <topology evidence="1">Multi-pass membrane protein</topology>
    </subcellularLocation>
</comment>
<evidence type="ECO:0000256" key="5">
    <source>
        <dbReference type="ARBA" id="ARBA00023136"/>
    </source>
</evidence>
<comment type="function">
    <text evidence="6">Choline transporter.</text>
</comment>
<feature type="transmembrane region" description="Helical" evidence="6">
    <location>
        <begin position="144"/>
        <end position="163"/>
    </location>
</feature>
<feature type="transmembrane region" description="Helical" evidence="6">
    <location>
        <begin position="42"/>
        <end position="65"/>
    </location>
</feature>
<evidence type="ECO:0000256" key="6">
    <source>
        <dbReference type="RuleBase" id="RU368066"/>
    </source>
</evidence>
<feature type="transmembrane region" description="Helical" evidence="6">
    <location>
        <begin position="390"/>
        <end position="408"/>
    </location>
</feature>
<sequence>MKTSGHKEVLQEDYELAFPTQDINIPNVSTGVKQTEECRDSFFAALFVIQLILILGPSFVAYYQFLGTDLNDGRTFEQAAEVFSTKAIISFTSVYSTVATLMVACSLVFTVLFPKYLVVGGLVFGCAMAFLFMLGMLVTGSFNAFLFGAAMFGANIYYVRLVWNRIPFAAANLKTAATAVNYNIGLLIVALFILILGVLWNICWVLTFALAASNENKKCTQYDDYADCEDDDINGIVVLLLILSYYWTSQVLSNIIHTTVAGTVGSWWYNPMIASSCCSEAVRGSFSRATTYSFGSICFGSLLTAIIRTLHAIARRERQSSDRSCSILLCILECVLFCLRDVAEYFNKWAYVYVGLYGYSYLEAGKNVIQLFRVRGWTTIITDSLVGNSLFIINLGIGLLTGVASLLISPQNEAATISFAVAFFIGFFVSSLVMNVIESAVNTVIVCYAESPSEFQFNHMALSCEMRNAWLQAYPDAFSS</sequence>
<dbReference type="GO" id="GO:0022857">
    <property type="term" value="F:transmembrane transporter activity"/>
    <property type="evidence" value="ECO:0007669"/>
    <property type="project" value="UniProtKB-UniRule"/>
</dbReference>
<gene>
    <name evidence="7" type="ORF">CHYS00102_LOCUS28991</name>
</gene>
<proteinExistence type="inferred from homology"/>
<accession>A0A7S1G2J8</accession>
<evidence type="ECO:0000256" key="2">
    <source>
        <dbReference type="ARBA" id="ARBA00007168"/>
    </source>
</evidence>
<feature type="transmembrane region" description="Helical" evidence="6">
    <location>
        <begin position="414"/>
        <end position="433"/>
    </location>
</feature>
<dbReference type="AlphaFoldDB" id="A0A7S1G2J8"/>
<feature type="transmembrane region" description="Helical" evidence="6">
    <location>
        <begin position="292"/>
        <end position="313"/>
    </location>
</feature>
<reference evidence="7" key="1">
    <citation type="submission" date="2021-01" db="EMBL/GenBank/DDBJ databases">
        <authorList>
            <person name="Corre E."/>
            <person name="Pelletier E."/>
            <person name="Niang G."/>
            <person name="Scheremetjew M."/>
            <person name="Finn R."/>
            <person name="Kale V."/>
            <person name="Holt S."/>
            <person name="Cochrane G."/>
            <person name="Meng A."/>
            <person name="Brown T."/>
            <person name="Cohen L."/>
        </authorList>
    </citation>
    <scope>NUCLEOTIDE SEQUENCE</scope>
    <source>
        <strain evidence="7">308</strain>
    </source>
</reference>
<evidence type="ECO:0000256" key="1">
    <source>
        <dbReference type="ARBA" id="ARBA00004141"/>
    </source>
</evidence>
<dbReference type="PANTHER" id="PTHR12385">
    <property type="entry name" value="CHOLINE TRANSPORTER-LIKE (SLC FAMILY 44)"/>
    <property type="match status" value="1"/>
</dbReference>
<comment type="similarity">
    <text evidence="2 6">Belongs to the CTL (choline transporter-like) family.</text>
</comment>
<dbReference type="GO" id="GO:0005886">
    <property type="term" value="C:plasma membrane"/>
    <property type="evidence" value="ECO:0007669"/>
    <property type="project" value="UniProtKB-SubCell"/>
</dbReference>
<evidence type="ECO:0000256" key="3">
    <source>
        <dbReference type="ARBA" id="ARBA00022692"/>
    </source>
</evidence>
<dbReference type="PANTHER" id="PTHR12385:SF4">
    <property type="entry name" value="PROTEIN PNS1"/>
    <property type="match status" value="1"/>
</dbReference>
<evidence type="ECO:0000313" key="7">
    <source>
        <dbReference type="EMBL" id="CAD8901772.1"/>
    </source>
</evidence>
<protein>
    <recommendedName>
        <fullName evidence="6">Choline transporter-like protein</fullName>
    </recommendedName>
</protein>
<dbReference type="EMBL" id="HBFR01039662">
    <property type="protein sequence ID" value="CAD8901772.1"/>
    <property type="molecule type" value="Transcribed_RNA"/>
</dbReference>
<keyword evidence="4 6" id="KW-1133">Transmembrane helix</keyword>
<feature type="transmembrane region" description="Helical" evidence="6">
    <location>
        <begin position="85"/>
        <end position="109"/>
    </location>
</feature>
<keyword evidence="5 6" id="KW-0472">Membrane</keyword>
<dbReference type="InterPro" id="IPR007603">
    <property type="entry name" value="Choline_transptr-like"/>
</dbReference>
<dbReference type="Pfam" id="PF04515">
    <property type="entry name" value="Choline_transpo"/>
    <property type="match status" value="1"/>
</dbReference>
<name>A0A7S1G2J8_9STRA</name>
<feature type="transmembrane region" description="Helical" evidence="6">
    <location>
        <begin position="184"/>
        <end position="212"/>
    </location>
</feature>
<keyword evidence="3 6" id="KW-0812">Transmembrane</keyword>
<evidence type="ECO:0000256" key="4">
    <source>
        <dbReference type="ARBA" id="ARBA00022989"/>
    </source>
</evidence>